<sequence>MAVCGGFAAVKSLSFFLPLCDGGCEIGVVIECDDGG</sequence>
<proteinExistence type="predicted"/>
<reference evidence="1 2" key="1">
    <citation type="journal article" date="2018" name="Front. Plant Sci.">
        <title>Red Clover (Trifolium pratense) and Zigzag Clover (T. medium) - A Picture of Genomic Similarities and Differences.</title>
        <authorList>
            <person name="Dluhosova J."/>
            <person name="Istvanek J."/>
            <person name="Nedelnik J."/>
            <person name="Repkova J."/>
        </authorList>
    </citation>
    <scope>NUCLEOTIDE SEQUENCE [LARGE SCALE GENOMIC DNA]</scope>
    <source>
        <strain evidence="2">cv. 10/8</strain>
        <tissue evidence="1">Leaf</tissue>
    </source>
</reference>
<accession>A0A392SNI7</accession>
<keyword evidence="2" id="KW-1185">Reference proteome</keyword>
<dbReference type="AlphaFoldDB" id="A0A392SNI7"/>
<organism evidence="1 2">
    <name type="scientific">Trifolium medium</name>
    <dbReference type="NCBI Taxonomy" id="97028"/>
    <lineage>
        <taxon>Eukaryota</taxon>
        <taxon>Viridiplantae</taxon>
        <taxon>Streptophyta</taxon>
        <taxon>Embryophyta</taxon>
        <taxon>Tracheophyta</taxon>
        <taxon>Spermatophyta</taxon>
        <taxon>Magnoliopsida</taxon>
        <taxon>eudicotyledons</taxon>
        <taxon>Gunneridae</taxon>
        <taxon>Pentapetalae</taxon>
        <taxon>rosids</taxon>
        <taxon>fabids</taxon>
        <taxon>Fabales</taxon>
        <taxon>Fabaceae</taxon>
        <taxon>Papilionoideae</taxon>
        <taxon>50 kb inversion clade</taxon>
        <taxon>NPAAA clade</taxon>
        <taxon>Hologalegina</taxon>
        <taxon>IRL clade</taxon>
        <taxon>Trifolieae</taxon>
        <taxon>Trifolium</taxon>
    </lineage>
</organism>
<dbReference type="EMBL" id="LXQA010406184">
    <property type="protein sequence ID" value="MCI49754.1"/>
    <property type="molecule type" value="Genomic_DNA"/>
</dbReference>
<evidence type="ECO:0000313" key="2">
    <source>
        <dbReference type="Proteomes" id="UP000265520"/>
    </source>
</evidence>
<protein>
    <submittedName>
        <fullName evidence="1">Uncharacterized protein</fullName>
    </submittedName>
</protein>
<comment type="caution">
    <text evidence="1">The sequence shown here is derived from an EMBL/GenBank/DDBJ whole genome shotgun (WGS) entry which is preliminary data.</text>
</comment>
<name>A0A392SNI7_9FABA</name>
<evidence type="ECO:0000313" key="1">
    <source>
        <dbReference type="EMBL" id="MCI49754.1"/>
    </source>
</evidence>
<dbReference type="Proteomes" id="UP000265520">
    <property type="component" value="Unassembled WGS sequence"/>
</dbReference>